<organism evidence="2 3">
    <name type="scientific">Karstenula rhodostoma CBS 690.94</name>
    <dbReference type="NCBI Taxonomy" id="1392251"/>
    <lineage>
        <taxon>Eukaryota</taxon>
        <taxon>Fungi</taxon>
        <taxon>Dikarya</taxon>
        <taxon>Ascomycota</taxon>
        <taxon>Pezizomycotina</taxon>
        <taxon>Dothideomycetes</taxon>
        <taxon>Pleosporomycetidae</taxon>
        <taxon>Pleosporales</taxon>
        <taxon>Massarineae</taxon>
        <taxon>Didymosphaeriaceae</taxon>
        <taxon>Karstenula</taxon>
    </lineage>
</organism>
<reference evidence="2" key="1">
    <citation type="journal article" date="2020" name="Stud. Mycol.">
        <title>101 Dothideomycetes genomes: a test case for predicting lifestyles and emergence of pathogens.</title>
        <authorList>
            <person name="Haridas S."/>
            <person name="Albert R."/>
            <person name="Binder M."/>
            <person name="Bloem J."/>
            <person name="Labutti K."/>
            <person name="Salamov A."/>
            <person name="Andreopoulos B."/>
            <person name="Baker S."/>
            <person name="Barry K."/>
            <person name="Bills G."/>
            <person name="Bluhm B."/>
            <person name="Cannon C."/>
            <person name="Castanera R."/>
            <person name="Culley D."/>
            <person name="Daum C."/>
            <person name="Ezra D."/>
            <person name="Gonzalez J."/>
            <person name="Henrissat B."/>
            <person name="Kuo A."/>
            <person name="Liang C."/>
            <person name="Lipzen A."/>
            <person name="Lutzoni F."/>
            <person name="Magnuson J."/>
            <person name="Mondo S."/>
            <person name="Nolan M."/>
            <person name="Ohm R."/>
            <person name="Pangilinan J."/>
            <person name="Park H.-J."/>
            <person name="Ramirez L."/>
            <person name="Alfaro M."/>
            <person name="Sun H."/>
            <person name="Tritt A."/>
            <person name="Yoshinaga Y."/>
            <person name="Zwiers L.-H."/>
            <person name="Turgeon B."/>
            <person name="Goodwin S."/>
            <person name="Spatafora J."/>
            <person name="Crous P."/>
            <person name="Grigoriev I."/>
        </authorList>
    </citation>
    <scope>NUCLEOTIDE SEQUENCE</scope>
    <source>
        <strain evidence="2">CBS 690.94</strain>
    </source>
</reference>
<evidence type="ECO:0000259" key="1">
    <source>
        <dbReference type="Pfam" id="PF06985"/>
    </source>
</evidence>
<evidence type="ECO:0000313" key="2">
    <source>
        <dbReference type="EMBL" id="KAF2446763.1"/>
    </source>
</evidence>
<protein>
    <recommendedName>
        <fullName evidence="1">Heterokaryon incompatibility domain-containing protein</fullName>
    </recommendedName>
</protein>
<dbReference type="PANTHER" id="PTHR33112:SF1">
    <property type="entry name" value="HETEROKARYON INCOMPATIBILITY DOMAIN-CONTAINING PROTEIN"/>
    <property type="match status" value="1"/>
</dbReference>
<sequence length="481" mass="55050">MASMALVQSWLEKAGVTHEVGVIKDKHQSELHEEILGCTVIDCKSQPFTLVPLPSGEQYVTLSYVWGAQGTEEEPVKNGKLPHKLPHTIKDSITNNEQVKSRLIAHMDRIYACSSLTLIACVGNGPQHGLTGVGRPRIMMPRIHGYQLVPSTREITSSVWASRGWTFQEAIFSRRQLYFTDRQLVFQSMDFVESELTAGSNVQFDSSSEHIFPFGEFLTESPENRFIKCLEEFSMRTLTYPDKYRLTALHGVFSPYESRGITCIKHLWGLPVVHTSYGRGLSIHFALCWYSVWHLKRQSHVGACYSAFPTWSWASCPGEVHFSRYRSPTSPKLDIEGIELSTGEVISWEEYNRRIFSSTQTIPQPSMFIHVTGQYTTPLYVRNYLSCPIYEYVFDVPRYSGELVSQQLSVDFHPVPPESALVCTDVLIAIHLSAPTDGDYRGPKVMVLREERDYWERIGMMFYNKKELSNWKMEPRKFRLG</sequence>
<comment type="caution">
    <text evidence="2">The sequence shown here is derived from an EMBL/GenBank/DDBJ whole genome shotgun (WGS) entry which is preliminary data.</text>
</comment>
<dbReference type="Pfam" id="PF06985">
    <property type="entry name" value="HET"/>
    <property type="match status" value="1"/>
</dbReference>
<dbReference type="OrthoDB" id="5428863at2759"/>
<dbReference type="InterPro" id="IPR010730">
    <property type="entry name" value="HET"/>
</dbReference>
<evidence type="ECO:0000313" key="3">
    <source>
        <dbReference type="Proteomes" id="UP000799764"/>
    </source>
</evidence>
<name>A0A9P4PP96_9PLEO</name>
<accession>A0A9P4PP96</accession>
<feature type="domain" description="Heterokaryon incompatibility" evidence="1">
    <location>
        <begin position="96"/>
        <end position="169"/>
    </location>
</feature>
<proteinExistence type="predicted"/>
<dbReference type="PANTHER" id="PTHR33112">
    <property type="entry name" value="DOMAIN PROTEIN, PUTATIVE-RELATED"/>
    <property type="match status" value="1"/>
</dbReference>
<keyword evidence="3" id="KW-1185">Reference proteome</keyword>
<dbReference type="EMBL" id="MU001497">
    <property type="protein sequence ID" value="KAF2446763.1"/>
    <property type="molecule type" value="Genomic_DNA"/>
</dbReference>
<gene>
    <name evidence="2" type="ORF">P171DRAFT_482843</name>
</gene>
<dbReference type="AlphaFoldDB" id="A0A9P4PP96"/>
<dbReference type="Proteomes" id="UP000799764">
    <property type="component" value="Unassembled WGS sequence"/>
</dbReference>